<reference evidence="3 4" key="1">
    <citation type="journal article" date="2019" name="Sci. Rep.">
        <title>Extended insight into the Mycobacterium chelonae-abscessus complex through whole genome sequencing of Mycobacterium salmoniphilum outbreak and Mycobacterium salmoniphilum-like strains.</title>
        <authorList>
            <person name="Behra P.R.K."/>
            <person name="Das S."/>
            <person name="Pettersson B.M.F."/>
            <person name="Shirreff L."/>
            <person name="DuCote T."/>
            <person name="Jacobsson K.G."/>
            <person name="Ennis D.G."/>
            <person name="Kirsebom L.A."/>
        </authorList>
    </citation>
    <scope>NUCLEOTIDE SEQUENCE [LARGE SCALE GENOMIC DNA]</scope>
    <source>
        <strain evidence="2 3">CCUG 60883</strain>
        <strain evidence="1 4">CCUG 60885</strain>
    </source>
</reference>
<dbReference type="EMBL" id="PECM01000015">
    <property type="protein sequence ID" value="TEA00051.1"/>
    <property type="molecule type" value="Genomic_DNA"/>
</dbReference>
<organism evidence="1 4">
    <name type="scientific">Mycobacteroides salmoniphilum</name>
    <dbReference type="NCBI Taxonomy" id="404941"/>
    <lineage>
        <taxon>Bacteria</taxon>
        <taxon>Bacillati</taxon>
        <taxon>Actinomycetota</taxon>
        <taxon>Actinomycetes</taxon>
        <taxon>Mycobacteriales</taxon>
        <taxon>Mycobacteriaceae</taxon>
        <taxon>Mycobacteroides</taxon>
    </lineage>
</organism>
<dbReference type="RefSeq" id="WP_134149549.1">
    <property type="nucleotide sequence ID" value="NZ_PECK01000012.1"/>
</dbReference>
<dbReference type="Proteomes" id="UP000294844">
    <property type="component" value="Unassembled WGS sequence"/>
</dbReference>
<comment type="caution">
    <text evidence="1">The sequence shown here is derived from an EMBL/GenBank/DDBJ whole genome shotgun (WGS) entry which is preliminary data.</text>
</comment>
<proteinExistence type="predicted"/>
<evidence type="ECO:0000313" key="2">
    <source>
        <dbReference type="EMBL" id="TEA00051.1"/>
    </source>
</evidence>
<dbReference type="PROSITE" id="PS51257">
    <property type="entry name" value="PROKAR_LIPOPROTEIN"/>
    <property type="match status" value="1"/>
</dbReference>
<gene>
    <name evidence="2" type="ORF">CCUG60883_04734</name>
    <name evidence="1" type="ORF">CCUG60885_04731</name>
</gene>
<name>A0A4R8SA12_9MYCO</name>
<accession>A0A4R8SA12</accession>
<evidence type="ECO:0000313" key="3">
    <source>
        <dbReference type="Proteomes" id="UP000294844"/>
    </source>
</evidence>
<evidence type="ECO:0008006" key="5">
    <source>
        <dbReference type="Google" id="ProtNLM"/>
    </source>
</evidence>
<protein>
    <recommendedName>
        <fullName evidence="5">Lipoprotein</fullName>
    </recommendedName>
</protein>
<dbReference type="Proteomes" id="UP000295685">
    <property type="component" value="Unassembled WGS sequence"/>
</dbReference>
<evidence type="ECO:0000313" key="1">
    <source>
        <dbReference type="EMBL" id="TDZ90085.1"/>
    </source>
</evidence>
<dbReference type="AlphaFoldDB" id="A0A4R8SA12"/>
<dbReference type="OrthoDB" id="4763858at2"/>
<sequence length="218" mass="23869" precursor="true">MRKRRCLPILSALLLSGCVGWIHKGEELTGPTVNDQGFSLLTEAGIAEIKKSRHARFDLTSRELTRQAVGLAGSKYEPMIGTPGGPDLTFIFLGPTAEENVVTQNITFASTDLTDTLNLIVWFSAPPNIEAAHAELRAGIHRWGFRPEDVERWIANSGKRYTDKETLGMGLGPAGLIVEVTARKKNGNDIYQYGMELDPALYTAEAIGSIKKTGKEVR</sequence>
<dbReference type="EMBL" id="PECK01000012">
    <property type="protein sequence ID" value="TDZ90085.1"/>
    <property type="molecule type" value="Genomic_DNA"/>
</dbReference>
<evidence type="ECO:0000313" key="4">
    <source>
        <dbReference type="Proteomes" id="UP000295685"/>
    </source>
</evidence>
<keyword evidence="3" id="KW-1185">Reference proteome</keyword>